<dbReference type="InterPro" id="IPR036058">
    <property type="entry name" value="Kazal_dom_sf"/>
</dbReference>
<feature type="domain" description="Kazal-like" evidence="4">
    <location>
        <begin position="142"/>
        <end position="197"/>
    </location>
</feature>
<evidence type="ECO:0000256" key="2">
    <source>
        <dbReference type="ARBA" id="ARBA00022525"/>
    </source>
</evidence>
<proteinExistence type="predicted"/>
<dbReference type="InterPro" id="IPR002350">
    <property type="entry name" value="Kazal_dom"/>
</dbReference>
<evidence type="ECO:0000259" key="4">
    <source>
        <dbReference type="PROSITE" id="PS51465"/>
    </source>
</evidence>
<dbReference type="SMART" id="SM00280">
    <property type="entry name" value="KAZAL"/>
    <property type="match status" value="2"/>
</dbReference>
<dbReference type="HOGENOM" id="CLU_1355829_0_0_1"/>
<keyword evidence="2" id="KW-0964">Secreted</keyword>
<evidence type="ECO:0000256" key="3">
    <source>
        <dbReference type="ARBA" id="ARBA00023157"/>
    </source>
</evidence>
<dbReference type="GO" id="GO:0005576">
    <property type="term" value="C:extracellular region"/>
    <property type="evidence" value="ECO:0007669"/>
    <property type="project" value="UniProtKB-SubCell"/>
</dbReference>
<comment type="subcellular location">
    <subcellularLocation>
        <location evidence="1">Secreted</location>
    </subcellularLocation>
</comment>
<reference evidence="5" key="1">
    <citation type="journal article" date="2012" name="Nature">
        <title>The oyster genome reveals stress adaptation and complexity of shell formation.</title>
        <authorList>
            <person name="Zhang G."/>
            <person name="Fang X."/>
            <person name="Guo X."/>
            <person name="Li L."/>
            <person name="Luo R."/>
            <person name="Xu F."/>
            <person name="Yang P."/>
            <person name="Zhang L."/>
            <person name="Wang X."/>
            <person name="Qi H."/>
            <person name="Xiong Z."/>
            <person name="Que H."/>
            <person name="Xie Y."/>
            <person name="Holland P.W."/>
            <person name="Paps J."/>
            <person name="Zhu Y."/>
            <person name="Wu F."/>
            <person name="Chen Y."/>
            <person name="Wang J."/>
            <person name="Peng C."/>
            <person name="Meng J."/>
            <person name="Yang L."/>
            <person name="Liu J."/>
            <person name="Wen B."/>
            <person name="Zhang N."/>
            <person name="Huang Z."/>
            <person name="Zhu Q."/>
            <person name="Feng Y."/>
            <person name="Mount A."/>
            <person name="Hedgecock D."/>
            <person name="Xu Z."/>
            <person name="Liu Y."/>
            <person name="Domazet-Loso T."/>
            <person name="Du Y."/>
            <person name="Sun X."/>
            <person name="Zhang S."/>
            <person name="Liu B."/>
            <person name="Cheng P."/>
            <person name="Jiang X."/>
            <person name="Li J."/>
            <person name="Fan D."/>
            <person name="Wang W."/>
            <person name="Fu W."/>
            <person name="Wang T."/>
            <person name="Wang B."/>
            <person name="Zhang J."/>
            <person name="Peng Z."/>
            <person name="Li Y."/>
            <person name="Li N."/>
            <person name="Wang J."/>
            <person name="Chen M."/>
            <person name="He Y."/>
            <person name="Tan F."/>
            <person name="Song X."/>
            <person name="Zheng Q."/>
            <person name="Huang R."/>
            <person name="Yang H."/>
            <person name="Du X."/>
            <person name="Chen L."/>
            <person name="Yang M."/>
            <person name="Gaffney P.M."/>
            <person name="Wang S."/>
            <person name="Luo L."/>
            <person name="She Z."/>
            <person name="Ming Y."/>
            <person name="Huang W."/>
            <person name="Zhang S."/>
            <person name="Huang B."/>
            <person name="Zhang Y."/>
            <person name="Qu T."/>
            <person name="Ni P."/>
            <person name="Miao G."/>
            <person name="Wang J."/>
            <person name="Wang Q."/>
            <person name="Steinberg C.E."/>
            <person name="Wang H."/>
            <person name="Li N."/>
            <person name="Qian L."/>
            <person name="Zhang G."/>
            <person name="Li Y."/>
            <person name="Yang H."/>
            <person name="Liu X."/>
            <person name="Wang J."/>
            <person name="Yin Y."/>
            <person name="Wang J."/>
        </authorList>
    </citation>
    <scope>NUCLEOTIDE SEQUENCE [LARGE SCALE GENOMIC DNA]</scope>
    <source>
        <strain evidence="5">05x7-T-G4-1.051#20</strain>
    </source>
</reference>
<dbReference type="SUPFAM" id="SSF100895">
    <property type="entry name" value="Kazal-type serine protease inhibitors"/>
    <property type="match status" value="2"/>
</dbReference>
<dbReference type="InterPro" id="IPR039932">
    <property type="entry name" value="Spink4-like"/>
</dbReference>
<dbReference type="AlphaFoldDB" id="K1Q9X6"/>
<dbReference type="Gene3D" id="3.30.60.30">
    <property type="match status" value="2"/>
</dbReference>
<dbReference type="Pfam" id="PF07648">
    <property type="entry name" value="Kazal_2"/>
    <property type="match status" value="2"/>
</dbReference>
<gene>
    <name evidence="5" type="ORF">CGI_10014129</name>
</gene>
<dbReference type="EMBL" id="JH818655">
    <property type="protein sequence ID" value="EKC18256.1"/>
    <property type="molecule type" value="Genomic_DNA"/>
</dbReference>
<keyword evidence="3" id="KW-1015">Disulfide bond</keyword>
<dbReference type="GO" id="GO:0004867">
    <property type="term" value="F:serine-type endopeptidase inhibitor activity"/>
    <property type="evidence" value="ECO:0007669"/>
    <property type="project" value="InterPro"/>
</dbReference>
<name>K1Q9X6_MAGGI</name>
<evidence type="ECO:0000256" key="1">
    <source>
        <dbReference type="ARBA" id="ARBA00004613"/>
    </source>
</evidence>
<feature type="domain" description="Kazal-like" evidence="4">
    <location>
        <begin position="53"/>
        <end position="109"/>
    </location>
</feature>
<dbReference type="InParanoid" id="K1Q9X6"/>
<dbReference type="PANTHER" id="PTHR21179:SF0">
    <property type="entry name" value="SERINE PROTEASE INHIBITOR KAZAL-TYPE 4"/>
    <property type="match status" value="1"/>
</dbReference>
<dbReference type="PROSITE" id="PS51465">
    <property type="entry name" value="KAZAL_2"/>
    <property type="match status" value="2"/>
</dbReference>
<accession>K1Q9X6</accession>
<sequence length="202" mass="22043">MAQQILTISYIGLFESFWTIRAEAEKSHLNKEKGPQRDDPVVIDVEVVASAQFFNFNTCASILKEDCYQYGSNPECGSNGVTYRNRCDFSKAHCDDKSIHVASHSACPTTTVPPPTTAPPGGVVTSHPLPSTLAPILHGSEAVLDFFCFNLAFKACDAASNPVCGNDTITYTNPCEFEKARCTHRSIHIVHYGNCSGNPFHP</sequence>
<protein>
    <submittedName>
        <fullName evidence="5">Tomoregulin-2</fullName>
    </submittedName>
</protein>
<evidence type="ECO:0000313" key="5">
    <source>
        <dbReference type="EMBL" id="EKC18256.1"/>
    </source>
</evidence>
<dbReference type="CDD" id="cd00104">
    <property type="entry name" value="KAZAL_FS"/>
    <property type="match status" value="2"/>
</dbReference>
<dbReference type="PANTHER" id="PTHR21179">
    <property type="entry name" value="SERINE-TYPE ENDOPEPTIDASE INHIBITOR"/>
    <property type="match status" value="1"/>
</dbReference>
<organism evidence="5">
    <name type="scientific">Magallana gigas</name>
    <name type="common">Pacific oyster</name>
    <name type="synonym">Crassostrea gigas</name>
    <dbReference type="NCBI Taxonomy" id="29159"/>
    <lineage>
        <taxon>Eukaryota</taxon>
        <taxon>Metazoa</taxon>
        <taxon>Spiralia</taxon>
        <taxon>Lophotrochozoa</taxon>
        <taxon>Mollusca</taxon>
        <taxon>Bivalvia</taxon>
        <taxon>Autobranchia</taxon>
        <taxon>Pteriomorphia</taxon>
        <taxon>Ostreida</taxon>
        <taxon>Ostreoidea</taxon>
        <taxon>Ostreidae</taxon>
        <taxon>Magallana</taxon>
    </lineage>
</organism>